<feature type="transmembrane region" description="Helical" evidence="9">
    <location>
        <begin position="130"/>
        <end position="151"/>
    </location>
</feature>
<keyword evidence="7" id="KW-0675">Receptor</keyword>
<feature type="transmembrane region" description="Helical" evidence="9">
    <location>
        <begin position="100"/>
        <end position="118"/>
    </location>
</feature>
<dbReference type="EMBL" id="CAJNOR010000255">
    <property type="protein sequence ID" value="CAF0856956.1"/>
    <property type="molecule type" value="Genomic_DNA"/>
</dbReference>
<dbReference type="Proteomes" id="UP000663828">
    <property type="component" value="Unassembled WGS sequence"/>
</dbReference>
<dbReference type="Proteomes" id="UP000663852">
    <property type="component" value="Unassembled WGS sequence"/>
</dbReference>
<feature type="transmembrane region" description="Helical" evidence="9">
    <location>
        <begin position="222"/>
        <end position="247"/>
    </location>
</feature>
<keyword evidence="5" id="KW-0297">G-protein coupled receptor</keyword>
<keyword evidence="6 9" id="KW-0472">Membrane</keyword>
<dbReference type="Gene3D" id="1.20.1070.10">
    <property type="entry name" value="Rhodopsin 7-helix transmembrane proteins"/>
    <property type="match status" value="1"/>
</dbReference>
<evidence type="ECO:0000256" key="5">
    <source>
        <dbReference type="ARBA" id="ARBA00023040"/>
    </source>
</evidence>
<evidence type="ECO:0000256" key="4">
    <source>
        <dbReference type="ARBA" id="ARBA00022989"/>
    </source>
</evidence>
<accession>A0A813WG15</accession>
<keyword evidence="8" id="KW-0807">Transducer</keyword>
<evidence type="ECO:0000256" key="8">
    <source>
        <dbReference type="ARBA" id="ARBA00023224"/>
    </source>
</evidence>
<dbReference type="GO" id="GO:0004930">
    <property type="term" value="F:G protein-coupled receptor activity"/>
    <property type="evidence" value="ECO:0007669"/>
    <property type="project" value="UniProtKB-KW"/>
</dbReference>
<dbReference type="OrthoDB" id="10010691at2759"/>
<feature type="transmembrane region" description="Helical" evidence="9">
    <location>
        <begin position="16"/>
        <end position="37"/>
    </location>
</feature>
<organism evidence="11 13">
    <name type="scientific">Adineta ricciae</name>
    <name type="common">Rotifer</name>
    <dbReference type="NCBI Taxonomy" id="249248"/>
    <lineage>
        <taxon>Eukaryota</taxon>
        <taxon>Metazoa</taxon>
        <taxon>Spiralia</taxon>
        <taxon>Gnathifera</taxon>
        <taxon>Rotifera</taxon>
        <taxon>Eurotatoria</taxon>
        <taxon>Bdelloidea</taxon>
        <taxon>Adinetida</taxon>
        <taxon>Adinetidae</taxon>
        <taxon>Adineta</taxon>
    </lineage>
</organism>
<dbReference type="EMBL" id="CAJNOJ010000081">
    <property type="protein sequence ID" value="CAF1058860.1"/>
    <property type="molecule type" value="Genomic_DNA"/>
</dbReference>
<evidence type="ECO:0000256" key="1">
    <source>
        <dbReference type="ARBA" id="ARBA00004651"/>
    </source>
</evidence>
<feature type="transmembrane region" description="Helical" evidence="9">
    <location>
        <begin position="259"/>
        <end position="280"/>
    </location>
</feature>
<feature type="transmembrane region" description="Helical" evidence="9">
    <location>
        <begin position="49"/>
        <end position="71"/>
    </location>
</feature>
<proteinExistence type="predicted"/>
<evidence type="ECO:0000313" key="12">
    <source>
        <dbReference type="EMBL" id="CAF1058860.1"/>
    </source>
</evidence>
<keyword evidence="2" id="KW-1003">Cell membrane</keyword>
<dbReference type="PROSITE" id="PS50262">
    <property type="entry name" value="G_PROTEIN_RECEP_F1_2"/>
    <property type="match status" value="1"/>
</dbReference>
<dbReference type="AlphaFoldDB" id="A0A813WG15"/>
<feature type="domain" description="G-protein coupled receptors family 1 profile" evidence="10">
    <location>
        <begin position="29"/>
        <end position="272"/>
    </location>
</feature>
<dbReference type="SUPFAM" id="SSF81321">
    <property type="entry name" value="Family A G protein-coupled receptor-like"/>
    <property type="match status" value="1"/>
</dbReference>
<evidence type="ECO:0000313" key="11">
    <source>
        <dbReference type="EMBL" id="CAF0856956.1"/>
    </source>
</evidence>
<dbReference type="PANTHER" id="PTHR24228">
    <property type="entry name" value="B2 BRADYKININ RECEPTOR/ANGIOTENSIN II RECEPTOR"/>
    <property type="match status" value="1"/>
</dbReference>
<name>A0A813WG15_ADIRI</name>
<keyword evidence="3 9" id="KW-0812">Transmembrane</keyword>
<comment type="subcellular location">
    <subcellularLocation>
        <location evidence="1">Cell membrane</location>
        <topology evidence="1">Multi-pass membrane protein</topology>
    </subcellularLocation>
</comment>
<evidence type="ECO:0000256" key="6">
    <source>
        <dbReference type="ARBA" id="ARBA00023136"/>
    </source>
</evidence>
<keyword evidence="13" id="KW-1185">Reference proteome</keyword>
<evidence type="ECO:0000259" key="10">
    <source>
        <dbReference type="PROSITE" id="PS50262"/>
    </source>
</evidence>
<dbReference type="PANTHER" id="PTHR24228:SF59">
    <property type="entry name" value="NEUROPEPTIDE RECEPTOR 15"/>
    <property type="match status" value="1"/>
</dbReference>
<evidence type="ECO:0000256" key="3">
    <source>
        <dbReference type="ARBA" id="ARBA00022692"/>
    </source>
</evidence>
<evidence type="ECO:0000256" key="9">
    <source>
        <dbReference type="SAM" id="Phobius"/>
    </source>
</evidence>
<protein>
    <recommendedName>
        <fullName evidence="10">G-protein coupled receptors family 1 profile domain-containing protein</fullName>
    </recommendedName>
</protein>
<feature type="transmembrane region" description="Helical" evidence="9">
    <location>
        <begin position="171"/>
        <end position="197"/>
    </location>
</feature>
<dbReference type="GO" id="GO:0005886">
    <property type="term" value="C:plasma membrane"/>
    <property type="evidence" value="ECO:0007669"/>
    <property type="project" value="UniProtKB-SubCell"/>
</dbReference>
<evidence type="ECO:0000256" key="2">
    <source>
        <dbReference type="ARBA" id="ARBA00022475"/>
    </source>
</evidence>
<evidence type="ECO:0000313" key="13">
    <source>
        <dbReference type="Proteomes" id="UP000663828"/>
    </source>
</evidence>
<evidence type="ECO:0000256" key="7">
    <source>
        <dbReference type="ARBA" id="ARBA00023170"/>
    </source>
</evidence>
<dbReference type="InterPro" id="IPR017452">
    <property type="entry name" value="GPCR_Rhodpsn_7TM"/>
</dbReference>
<sequence>MSCIPMVWSPSTSDELSSTFIVCIVATVVHTLFWIAIFGFPSLKQRTMLWLYDYLLCDLLLLIRFFLLYGMRREQLCVNPTFRTVLCYYEASSKFYMNTVQAYLLLALTTSRYFQIVYNRNVYIENVRSIIISHFLIFVLPAVNVAVQFLAGWTLLWRRTGSSCDIQYVSVFVQIFNLLTIYIIPITTNLLLLTLCIRHASSTRGIQSEQIIILRRKHQRTLLYPTVAFYSIWLALWSPYVLAFQFININSDSGTYTSLMNYVEIAVDPILIAILDVRFLKAWQTAWQRIRGRRQVIVAPVAQKIKTVM</sequence>
<keyword evidence="4 9" id="KW-1133">Transmembrane helix</keyword>
<gene>
    <name evidence="12" type="ORF">EDS130_LOCUS17810</name>
    <name evidence="11" type="ORF">XAT740_LOCUS5779</name>
</gene>
<comment type="caution">
    <text evidence="11">The sequence shown here is derived from an EMBL/GenBank/DDBJ whole genome shotgun (WGS) entry which is preliminary data.</text>
</comment>
<reference evidence="11" key="1">
    <citation type="submission" date="2021-02" db="EMBL/GenBank/DDBJ databases">
        <authorList>
            <person name="Nowell W R."/>
        </authorList>
    </citation>
    <scope>NUCLEOTIDE SEQUENCE</scope>
</reference>